<proteinExistence type="predicted"/>
<dbReference type="EMBL" id="OU466863">
    <property type="protein sequence ID" value="CAH2080063.1"/>
    <property type="molecule type" value="Genomic_DNA"/>
</dbReference>
<name>A0AAU9T6U2_THLAR</name>
<sequence length="110" mass="12615">MDAHFGDGHKRGYLYSYNYSLCNFYVHEECINVNIPSHHKHPLKFTSARIALIFNQSKAHEDELHQVPIYLSFTCDACVLRSSDHPIPTFGMGENSMGYPKKIKIKKASQ</sequence>
<gene>
    <name evidence="1" type="ORF">TAV2_LOCUS25489</name>
</gene>
<dbReference type="Proteomes" id="UP000836841">
    <property type="component" value="Chromosome 7"/>
</dbReference>
<protein>
    <recommendedName>
        <fullName evidence="3">DC1 domain-containing protein</fullName>
    </recommendedName>
</protein>
<dbReference type="AlphaFoldDB" id="A0AAU9T6U2"/>
<evidence type="ECO:0000313" key="1">
    <source>
        <dbReference type="EMBL" id="CAH2080063.1"/>
    </source>
</evidence>
<accession>A0AAU9T6U2</accession>
<reference evidence="1 2" key="1">
    <citation type="submission" date="2022-03" db="EMBL/GenBank/DDBJ databases">
        <authorList>
            <person name="Nunn A."/>
            <person name="Chopra R."/>
            <person name="Nunn A."/>
            <person name="Contreras Garrido A."/>
        </authorList>
    </citation>
    <scope>NUCLEOTIDE SEQUENCE [LARGE SCALE GENOMIC DNA]</scope>
</reference>
<organism evidence="1 2">
    <name type="scientific">Thlaspi arvense</name>
    <name type="common">Field penny-cress</name>
    <dbReference type="NCBI Taxonomy" id="13288"/>
    <lineage>
        <taxon>Eukaryota</taxon>
        <taxon>Viridiplantae</taxon>
        <taxon>Streptophyta</taxon>
        <taxon>Embryophyta</taxon>
        <taxon>Tracheophyta</taxon>
        <taxon>Spermatophyta</taxon>
        <taxon>Magnoliopsida</taxon>
        <taxon>eudicotyledons</taxon>
        <taxon>Gunneridae</taxon>
        <taxon>Pentapetalae</taxon>
        <taxon>rosids</taxon>
        <taxon>malvids</taxon>
        <taxon>Brassicales</taxon>
        <taxon>Brassicaceae</taxon>
        <taxon>Thlaspideae</taxon>
        <taxon>Thlaspi</taxon>
    </lineage>
</organism>
<evidence type="ECO:0000313" key="2">
    <source>
        <dbReference type="Proteomes" id="UP000836841"/>
    </source>
</evidence>
<evidence type="ECO:0008006" key="3">
    <source>
        <dbReference type="Google" id="ProtNLM"/>
    </source>
</evidence>
<keyword evidence="2" id="KW-1185">Reference proteome</keyword>